<dbReference type="Gene3D" id="1.20.140.40">
    <property type="entry name" value="Invertase/pectin methylesterase inhibitor family protein"/>
    <property type="match status" value="1"/>
</dbReference>
<sequence length="180" mass="20015">MKRRVFVQWVRLVILVLFMNRSFARLSVEDASLIEQVCQKTPYHDLCVSSLKSNPKSSSADVKGLARIILELFLDAAKDNLVQVKKLLNRATDPAIKQCLDVCSNEYDSAINVWTPLALKYLESNSIPDAITEVSNASGDAETCEESFGEVSRPSPLTAENNYVLHLGKITEGIMVILKK</sequence>
<dbReference type="EMBL" id="JAVXUO010001387">
    <property type="protein sequence ID" value="KAK2982818.1"/>
    <property type="molecule type" value="Genomic_DNA"/>
</dbReference>
<evidence type="ECO:0000256" key="3">
    <source>
        <dbReference type="ARBA" id="ARBA00038471"/>
    </source>
</evidence>
<feature type="signal peptide" evidence="4">
    <location>
        <begin position="1"/>
        <end position="24"/>
    </location>
</feature>
<dbReference type="InterPro" id="IPR035513">
    <property type="entry name" value="Invertase/methylesterase_inhib"/>
</dbReference>
<dbReference type="GO" id="GO:0046910">
    <property type="term" value="F:pectinesterase inhibitor activity"/>
    <property type="evidence" value="ECO:0007669"/>
    <property type="project" value="UniProtKB-ARBA"/>
</dbReference>
<keyword evidence="7" id="KW-1185">Reference proteome</keyword>
<accession>A0AA88R5K2</accession>
<evidence type="ECO:0000313" key="6">
    <source>
        <dbReference type="EMBL" id="KAK2982818.1"/>
    </source>
</evidence>
<dbReference type="InterPro" id="IPR006501">
    <property type="entry name" value="Pectinesterase_inhib_dom"/>
</dbReference>
<dbReference type="Pfam" id="PF04043">
    <property type="entry name" value="PMEI"/>
    <property type="match status" value="1"/>
</dbReference>
<dbReference type="PANTHER" id="PTHR36710:SF18">
    <property type="entry name" value="PECTINESTERASE INHIBITOR 5-RELATED"/>
    <property type="match status" value="1"/>
</dbReference>
<evidence type="ECO:0000256" key="2">
    <source>
        <dbReference type="ARBA" id="ARBA00023157"/>
    </source>
</evidence>
<feature type="domain" description="Pectinesterase inhibitor" evidence="5">
    <location>
        <begin position="29"/>
        <end position="174"/>
    </location>
</feature>
<dbReference type="InterPro" id="IPR034087">
    <property type="entry name" value="C/VIF1"/>
</dbReference>
<reference evidence="6" key="1">
    <citation type="submission" date="2022-12" db="EMBL/GenBank/DDBJ databases">
        <title>Draft genome assemblies for two species of Escallonia (Escalloniales).</title>
        <authorList>
            <person name="Chanderbali A."/>
            <person name="Dervinis C."/>
            <person name="Anghel I."/>
            <person name="Soltis D."/>
            <person name="Soltis P."/>
            <person name="Zapata F."/>
        </authorList>
    </citation>
    <scope>NUCLEOTIDE SEQUENCE</scope>
    <source>
        <strain evidence="6">UCBG92.1500</strain>
        <tissue evidence="6">Leaf</tissue>
    </source>
</reference>
<name>A0AA88R5K2_9ASTE</name>
<evidence type="ECO:0000256" key="1">
    <source>
        <dbReference type="ARBA" id="ARBA00022729"/>
    </source>
</evidence>
<dbReference type="SMART" id="SM00856">
    <property type="entry name" value="PMEI"/>
    <property type="match status" value="1"/>
</dbReference>
<dbReference type="AlphaFoldDB" id="A0AA88R5K2"/>
<comment type="similarity">
    <text evidence="3">Belongs to the PMEI family.</text>
</comment>
<dbReference type="Proteomes" id="UP001187471">
    <property type="component" value="Unassembled WGS sequence"/>
</dbReference>
<proteinExistence type="inferred from homology"/>
<keyword evidence="2" id="KW-1015">Disulfide bond</keyword>
<evidence type="ECO:0000259" key="5">
    <source>
        <dbReference type="SMART" id="SM00856"/>
    </source>
</evidence>
<gene>
    <name evidence="6" type="ORF">RJ640_021308</name>
</gene>
<evidence type="ECO:0000256" key="4">
    <source>
        <dbReference type="SAM" id="SignalP"/>
    </source>
</evidence>
<organism evidence="6 7">
    <name type="scientific">Escallonia rubra</name>
    <dbReference type="NCBI Taxonomy" id="112253"/>
    <lineage>
        <taxon>Eukaryota</taxon>
        <taxon>Viridiplantae</taxon>
        <taxon>Streptophyta</taxon>
        <taxon>Embryophyta</taxon>
        <taxon>Tracheophyta</taxon>
        <taxon>Spermatophyta</taxon>
        <taxon>Magnoliopsida</taxon>
        <taxon>eudicotyledons</taxon>
        <taxon>Gunneridae</taxon>
        <taxon>Pentapetalae</taxon>
        <taxon>asterids</taxon>
        <taxon>campanulids</taxon>
        <taxon>Escalloniales</taxon>
        <taxon>Escalloniaceae</taxon>
        <taxon>Escallonia</taxon>
    </lineage>
</organism>
<dbReference type="FunFam" id="1.20.140.40:FF:000008">
    <property type="entry name" value="Invertase/pectin methylesterase inhibitor family protein"/>
    <property type="match status" value="1"/>
</dbReference>
<comment type="caution">
    <text evidence="6">The sequence shown here is derived from an EMBL/GenBank/DDBJ whole genome shotgun (WGS) entry which is preliminary data.</text>
</comment>
<dbReference type="SUPFAM" id="SSF101148">
    <property type="entry name" value="Plant invertase/pectin methylesterase inhibitor"/>
    <property type="match status" value="1"/>
</dbReference>
<dbReference type="NCBIfam" id="TIGR01614">
    <property type="entry name" value="PME_inhib"/>
    <property type="match status" value="1"/>
</dbReference>
<dbReference type="CDD" id="cd15796">
    <property type="entry name" value="CIF_like"/>
    <property type="match status" value="1"/>
</dbReference>
<dbReference type="PANTHER" id="PTHR36710">
    <property type="entry name" value="PECTINESTERASE INHIBITOR-LIKE"/>
    <property type="match status" value="1"/>
</dbReference>
<feature type="chain" id="PRO_5041688702" description="Pectinesterase inhibitor domain-containing protein" evidence="4">
    <location>
        <begin position="25"/>
        <end position="180"/>
    </location>
</feature>
<dbReference type="InterPro" id="IPR052421">
    <property type="entry name" value="PCW_Enzyme_Inhibitor"/>
</dbReference>
<keyword evidence="1 4" id="KW-0732">Signal</keyword>
<evidence type="ECO:0000313" key="7">
    <source>
        <dbReference type="Proteomes" id="UP001187471"/>
    </source>
</evidence>
<protein>
    <recommendedName>
        <fullName evidence="5">Pectinesterase inhibitor domain-containing protein</fullName>
    </recommendedName>
</protein>